<reference evidence="10" key="1">
    <citation type="submission" date="2021-02" db="EMBL/GenBank/DDBJ databases">
        <authorList>
            <person name="Nowell W R."/>
        </authorList>
    </citation>
    <scope>NUCLEOTIDE SEQUENCE</scope>
</reference>
<dbReference type="SUPFAM" id="SSF56399">
    <property type="entry name" value="ADP-ribosylation"/>
    <property type="match status" value="1"/>
</dbReference>
<dbReference type="PROSITE" id="PS51996">
    <property type="entry name" value="TR_MART"/>
    <property type="match status" value="1"/>
</dbReference>
<dbReference type="SUPFAM" id="SSF48452">
    <property type="entry name" value="TPR-like"/>
    <property type="match status" value="2"/>
</dbReference>
<keyword evidence="13" id="KW-1185">Reference proteome</keyword>
<keyword evidence="4" id="KW-0548">Nucleotidyltransferase</keyword>
<evidence type="ECO:0000256" key="1">
    <source>
        <dbReference type="ARBA" id="ARBA00009558"/>
    </source>
</evidence>
<dbReference type="Pfam" id="PF13176">
    <property type="entry name" value="TPR_7"/>
    <property type="match status" value="1"/>
</dbReference>
<sequence length="509" mass="59512">MEVIIDQITLERKRWHKIGDPLVFSIFNIRDHIEKSSSNINGTFLHSQLLIDLLLRLKSTEVNRKEFINLCKKEYAYNQSIRRTIDDFEQNYDDEFAVWWYTRDTFIYRQLNKALRIENIDWLFHFRFFIRAIYNLLNELQQEQQNSSSIEHVYRGQLMSSNEIVQLKNSIGGLISFNSFLSTSRDRNHTLFLLGDRPAVSGDLHPILFEIEANYRLVNVNKPFADITSMSAFADGEQETLFMIGSVFRLERTFMEDNVTVFTMNLCSEDDQDLRLLFEHMKNEIGIGIDDTLLTLGTLLWKSGRFEQAEQFYRRMLNELASDDQLVQNCYQGLGFVATAQGDYDTSLMWQTKILEDFQHKLPSNDYRIGCTWNTIGNTHWRAKRYDLALHAYNTAVLIFGPHHDRDTIACLNNMGNVYEETGQYEKALEYHLKSIEIREGILPPNHPELGTSHHNIANVYHRLHKFNSARSHIKRTLHIFQKSLRANDPSIAATYQTMDALEFDVGAY</sequence>
<dbReference type="EMBL" id="CAJNOH010000311">
    <property type="protein sequence ID" value="CAF0994966.1"/>
    <property type="molecule type" value="Genomic_DNA"/>
</dbReference>
<organism evidence="10 12">
    <name type="scientific">Rotaria sordida</name>
    <dbReference type="NCBI Taxonomy" id="392033"/>
    <lineage>
        <taxon>Eukaryota</taxon>
        <taxon>Metazoa</taxon>
        <taxon>Spiralia</taxon>
        <taxon>Gnathifera</taxon>
        <taxon>Rotifera</taxon>
        <taxon>Eurotatoria</taxon>
        <taxon>Bdelloidea</taxon>
        <taxon>Philodinida</taxon>
        <taxon>Philodinidae</taxon>
        <taxon>Rotaria</taxon>
    </lineage>
</organism>
<evidence type="ECO:0000313" key="13">
    <source>
        <dbReference type="Proteomes" id="UP000663870"/>
    </source>
</evidence>
<evidence type="ECO:0000256" key="9">
    <source>
        <dbReference type="RuleBase" id="RU361228"/>
    </source>
</evidence>
<dbReference type="SMART" id="SM00028">
    <property type="entry name" value="TPR"/>
    <property type="match status" value="4"/>
</dbReference>
<keyword evidence="9" id="KW-0521">NADP</keyword>
<dbReference type="EC" id="2.4.2.31" evidence="9"/>
<name>A0A814GDM8_9BILA</name>
<evidence type="ECO:0000313" key="12">
    <source>
        <dbReference type="Proteomes" id="UP000663854"/>
    </source>
</evidence>
<evidence type="ECO:0000313" key="10">
    <source>
        <dbReference type="EMBL" id="CAF0994966.1"/>
    </source>
</evidence>
<accession>A0A814GDM8</accession>
<feature type="repeat" description="TPR" evidence="8">
    <location>
        <begin position="409"/>
        <end position="442"/>
    </location>
</feature>
<protein>
    <recommendedName>
        <fullName evidence="9">NAD(P)(+)--arginine ADP-ribosyltransferase</fullName>
        <ecNumber evidence="9">2.4.2.31</ecNumber>
    </recommendedName>
    <alternativeName>
        <fullName evidence="9">Mono(ADP-ribosyl)transferase</fullName>
    </alternativeName>
</protein>
<evidence type="ECO:0000256" key="8">
    <source>
        <dbReference type="PROSITE-ProRule" id="PRU00339"/>
    </source>
</evidence>
<comment type="caution">
    <text evidence="10">The sequence shown here is derived from an EMBL/GenBank/DDBJ whole genome shotgun (WGS) entry which is preliminary data.</text>
</comment>
<evidence type="ECO:0000256" key="7">
    <source>
        <dbReference type="ARBA" id="ARBA00047597"/>
    </source>
</evidence>
<dbReference type="EMBL" id="CAJNOL010001090">
    <property type="protein sequence ID" value="CAF1285287.1"/>
    <property type="molecule type" value="Genomic_DNA"/>
</dbReference>
<dbReference type="PANTHER" id="PTHR45641:SF19">
    <property type="entry name" value="NEPHROCYSTIN-3"/>
    <property type="match status" value="1"/>
</dbReference>
<keyword evidence="5" id="KW-0677">Repeat</keyword>
<keyword evidence="9" id="KW-0520">NAD</keyword>
<proteinExistence type="inferred from homology"/>
<evidence type="ECO:0000256" key="4">
    <source>
        <dbReference type="ARBA" id="ARBA00022695"/>
    </source>
</evidence>
<evidence type="ECO:0000256" key="6">
    <source>
        <dbReference type="ARBA" id="ARBA00022803"/>
    </source>
</evidence>
<dbReference type="InterPro" id="IPR000768">
    <property type="entry name" value="ART"/>
</dbReference>
<dbReference type="Pfam" id="PF01129">
    <property type="entry name" value="ART"/>
    <property type="match status" value="1"/>
</dbReference>
<dbReference type="Gene3D" id="3.90.176.10">
    <property type="entry name" value="Toxin ADP-ribosyltransferase, Chain A, domain 1"/>
    <property type="match status" value="1"/>
</dbReference>
<comment type="similarity">
    <text evidence="1 9">Belongs to the Arg-specific ADP-ribosyltransferase family.</text>
</comment>
<dbReference type="Gene3D" id="1.25.40.10">
    <property type="entry name" value="Tetratricopeptide repeat domain"/>
    <property type="match status" value="2"/>
</dbReference>
<gene>
    <name evidence="11" type="ORF">JXQ802_LOCUS28703</name>
    <name evidence="10" type="ORF">PYM288_LOCUS14315</name>
</gene>
<dbReference type="AlphaFoldDB" id="A0A814GDM8"/>
<keyword evidence="3 9" id="KW-0808">Transferase</keyword>
<dbReference type="GO" id="GO:0016779">
    <property type="term" value="F:nucleotidyltransferase activity"/>
    <property type="evidence" value="ECO:0007669"/>
    <property type="project" value="UniProtKB-KW"/>
</dbReference>
<dbReference type="Proteomes" id="UP000663870">
    <property type="component" value="Unassembled WGS sequence"/>
</dbReference>
<keyword evidence="2 9" id="KW-0328">Glycosyltransferase</keyword>
<evidence type="ECO:0000256" key="5">
    <source>
        <dbReference type="ARBA" id="ARBA00022737"/>
    </source>
</evidence>
<dbReference type="GO" id="GO:0106274">
    <property type="term" value="F:NAD+-protein-arginine ADP-ribosyltransferase activity"/>
    <property type="evidence" value="ECO:0007669"/>
    <property type="project" value="UniProtKB-EC"/>
</dbReference>
<dbReference type="PROSITE" id="PS50005">
    <property type="entry name" value="TPR"/>
    <property type="match status" value="1"/>
</dbReference>
<dbReference type="InterPro" id="IPR019734">
    <property type="entry name" value="TPR_rpt"/>
</dbReference>
<dbReference type="Proteomes" id="UP000663854">
    <property type="component" value="Unassembled WGS sequence"/>
</dbReference>
<evidence type="ECO:0000256" key="3">
    <source>
        <dbReference type="ARBA" id="ARBA00022679"/>
    </source>
</evidence>
<keyword evidence="6 8" id="KW-0802">TPR repeat</keyword>
<evidence type="ECO:0000313" key="11">
    <source>
        <dbReference type="EMBL" id="CAF1285287.1"/>
    </source>
</evidence>
<evidence type="ECO:0000256" key="2">
    <source>
        <dbReference type="ARBA" id="ARBA00022676"/>
    </source>
</evidence>
<dbReference type="InterPro" id="IPR011990">
    <property type="entry name" value="TPR-like_helical_dom_sf"/>
</dbReference>
<dbReference type="Pfam" id="PF13424">
    <property type="entry name" value="TPR_12"/>
    <property type="match status" value="2"/>
</dbReference>
<comment type="catalytic activity">
    <reaction evidence="7 9">
        <text>L-arginyl-[protein] + NAD(+) = N(omega)-(ADP-D-ribosyl)-L-arginyl-[protein] + nicotinamide + H(+)</text>
        <dbReference type="Rhea" id="RHEA:19149"/>
        <dbReference type="Rhea" id="RHEA-COMP:10532"/>
        <dbReference type="Rhea" id="RHEA-COMP:15087"/>
        <dbReference type="ChEBI" id="CHEBI:15378"/>
        <dbReference type="ChEBI" id="CHEBI:17154"/>
        <dbReference type="ChEBI" id="CHEBI:29965"/>
        <dbReference type="ChEBI" id="CHEBI:57540"/>
        <dbReference type="ChEBI" id="CHEBI:142554"/>
        <dbReference type="EC" id="2.4.2.31"/>
    </reaction>
</comment>
<dbReference type="PANTHER" id="PTHR45641">
    <property type="entry name" value="TETRATRICOPEPTIDE REPEAT PROTEIN (AFU_ORTHOLOGUE AFUA_6G03870)"/>
    <property type="match status" value="1"/>
</dbReference>